<dbReference type="InterPro" id="IPR051786">
    <property type="entry name" value="ASN_synthetase/amidase"/>
</dbReference>
<dbReference type="OrthoDB" id="9763290at2"/>
<feature type="domain" description="Glutamine amidotransferase type-2" evidence="12">
    <location>
        <begin position="2"/>
        <end position="212"/>
    </location>
</feature>
<keyword evidence="14" id="KW-1185">Reference proteome</keyword>
<keyword evidence="13" id="KW-0436">Ligase</keyword>
<comment type="similarity">
    <text evidence="2">Belongs to the asparagine synthetase family.</text>
</comment>
<dbReference type="PROSITE" id="PS51278">
    <property type="entry name" value="GATASE_TYPE_2"/>
    <property type="match status" value="1"/>
</dbReference>
<evidence type="ECO:0000313" key="14">
    <source>
        <dbReference type="Proteomes" id="UP000271031"/>
    </source>
</evidence>
<gene>
    <name evidence="13" type="primary">asnB</name>
    <name evidence="13" type="ORF">EDM56_23695</name>
</gene>
<dbReference type="Pfam" id="PF00733">
    <property type="entry name" value="Asn_synthase"/>
    <property type="match status" value="1"/>
</dbReference>
<dbReference type="PIRSF" id="PIRSF001589">
    <property type="entry name" value="Asn_synthetase_glu-h"/>
    <property type="match status" value="1"/>
</dbReference>
<dbReference type="InterPro" id="IPR014729">
    <property type="entry name" value="Rossmann-like_a/b/a_fold"/>
</dbReference>
<keyword evidence="4 10" id="KW-0547">Nucleotide-binding</keyword>
<protein>
    <recommendedName>
        <fullName evidence="3">asparagine synthase (glutamine-hydrolyzing)</fullName>
        <ecNumber evidence="3">6.3.5.4</ecNumber>
    </recommendedName>
</protein>
<keyword evidence="7 9" id="KW-0315">Glutamine amidotransferase</keyword>
<evidence type="ECO:0000256" key="7">
    <source>
        <dbReference type="ARBA" id="ARBA00022962"/>
    </source>
</evidence>
<dbReference type="InterPro" id="IPR001962">
    <property type="entry name" value="Asn_synthase"/>
</dbReference>
<dbReference type="CDD" id="cd00712">
    <property type="entry name" value="AsnB"/>
    <property type="match status" value="1"/>
</dbReference>
<dbReference type="RefSeq" id="WP_122920410.1">
    <property type="nucleotide sequence ID" value="NZ_RHHQ01000020.1"/>
</dbReference>
<evidence type="ECO:0000256" key="1">
    <source>
        <dbReference type="ARBA" id="ARBA00005187"/>
    </source>
</evidence>
<comment type="catalytic activity">
    <reaction evidence="8">
        <text>L-aspartate + L-glutamine + ATP + H2O = L-asparagine + L-glutamate + AMP + diphosphate + H(+)</text>
        <dbReference type="Rhea" id="RHEA:12228"/>
        <dbReference type="ChEBI" id="CHEBI:15377"/>
        <dbReference type="ChEBI" id="CHEBI:15378"/>
        <dbReference type="ChEBI" id="CHEBI:29985"/>
        <dbReference type="ChEBI" id="CHEBI:29991"/>
        <dbReference type="ChEBI" id="CHEBI:30616"/>
        <dbReference type="ChEBI" id="CHEBI:33019"/>
        <dbReference type="ChEBI" id="CHEBI:58048"/>
        <dbReference type="ChEBI" id="CHEBI:58359"/>
        <dbReference type="ChEBI" id="CHEBI:456215"/>
        <dbReference type="EC" id="6.3.5.4"/>
    </reaction>
</comment>
<comment type="caution">
    <text evidence="13">The sequence shown here is derived from an EMBL/GenBank/DDBJ whole genome shotgun (WGS) entry which is preliminary data.</text>
</comment>
<evidence type="ECO:0000256" key="4">
    <source>
        <dbReference type="ARBA" id="ARBA00022741"/>
    </source>
</evidence>
<sequence>MCGIVSLYNKRQQPAQLETITAMSKVILHRGPDDDGFHVEENIALGFRRLSIIDVAGGHQPLFNENRDMWIVGNGEVYNYKELQEWLKDRGHQFHTDSDIETILHLYEEVGVDAPKHLRGMFGFTIWDSRRKILFGARDHFGIKPLYYTQTNDSIGVASEIKSLLEMPGVKREVNKTGFYHYLTFQYVPDPETMYEGIYRIPPAHSFIVENDQIKLTRYWDVQFAPDESKPFSYFVEGTRAAMLESVDKHRVSEVKRGAFLSSGVDSSSIVGMLRTFEPVKTFSVGSDIPGYSELEYARRTAQYLGTEHYETVISAEQYMDELPRLIWHQDEPVADPSAILLYFVAQLASEHVTVVLSGEGADEFFGGYNIYREPQSLRMFSGMPDWMRGSIRSLATKLPDTVKGKNFLIRGSKTVEERFFGNALIFSEEMKAHVVTENLKLLADYHTPWEITQAVYKNAQGYDDVTKMQYLDIHTWLRGNILMKADKMTMANSLELRVPFIDPKVFEFAATIPTKYKIANGTTKHVLREAMKDFLPPEIKTRPKLGFPVPTRYWLKNQFYKWAKELIFESKVDHLINKAYVLYMLDEHREGHGDYSRKIWTILVFMLWHQIFIEQKHSFEPYVSPAVEMRRKNSSSIEQIG</sequence>
<dbReference type="InterPro" id="IPR017932">
    <property type="entry name" value="GATase_2_dom"/>
</dbReference>
<dbReference type="EC" id="6.3.5.4" evidence="3"/>
<feature type="binding site" evidence="10">
    <location>
        <begin position="358"/>
        <end position="359"/>
    </location>
    <ligand>
        <name>ATP</name>
        <dbReference type="ChEBI" id="CHEBI:30616"/>
    </ligand>
</feature>
<keyword evidence="6 9" id="KW-0061">Asparagine biosynthesis</keyword>
<dbReference type="SUPFAM" id="SSF56235">
    <property type="entry name" value="N-terminal nucleophile aminohydrolases (Ntn hydrolases)"/>
    <property type="match status" value="1"/>
</dbReference>
<dbReference type="Pfam" id="PF13537">
    <property type="entry name" value="GATase_7"/>
    <property type="match status" value="1"/>
</dbReference>
<dbReference type="AlphaFoldDB" id="A0A3M8D2T5"/>
<dbReference type="GO" id="GO:0005524">
    <property type="term" value="F:ATP binding"/>
    <property type="evidence" value="ECO:0007669"/>
    <property type="project" value="UniProtKB-KW"/>
</dbReference>
<dbReference type="InterPro" id="IPR006426">
    <property type="entry name" value="Asn_synth_AEB"/>
</dbReference>
<dbReference type="Proteomes" id="UP000271031">
    <property type="component" value="Unassembled WGS sequence"/>
</dbReference>
<dbReference type="CDD" id="cd01991">
    <property type="entry name" value="Asn_synthase_B_C"/>
    <property type="match status" value="1"/>
</dbReference>
<dbReference type="Gene3D" id="3.40.50.620">
    <property type="entry name" value="HUPs"/>
    <property type="match status" value="1"/>
</dbReference>
<keyword evidence="5 10" id="KW-0067">ATP-binding</keyword>
<feature type="active site" description="For GATase activity" evidence="9">
    <location>
        <position position="2"/>
    </location>
</feature>
<organism evidence="13 14">
    <name type="scientific">Brevibacillus fluminis</name>
    <dbReference type="NCBI Taxonomy" id="511487"/>
    <lineage>
        <taxon>Bacteria</taxon>
        <taxon>Bacillati</taxon>
        <taxon>Bacillota</taxon>
        <taxon>Bacilli</taxon>
        <taxon>Bacillales</taxon>
        <taxon>Paenibacillaceae</taxon>
        <taxon>Brevibacillus</taxon>
    </lineage>
</organism>
<dbReference type="PANTHER" id="PTHR43284:SF1">
    <property type="entry name" value="ASPARAGINE SYNTHETASE"/>
    <property type="match status" value="1"/>
</dbReference>
<proteinExistence type="inferred from homology"/>
<dbReference type="EMBL" id="RHHQ01000020">
    <property type="protein sequence ID" value="RNB82332.1"/>
    <property type="molecule type" value="Genomic_DNA"/>
</dbReference>
<dbReference type="SUPFAM" id="SSF52402">
    <property type="entry name" value="Adenine nucleotide alpha hydrolases-like"/>
    <property type="match status" value="1"/>
</dbReference>
<dbReference type="GO" id="GO:0006529">
    <property type="term" value="P:asparagine biosynthetic process"/>
    <property type="evidence" value="ECO:0007669"/>
    <property type="project" value="UniProtKB-KW"/>
</dbReference>
<evidence type="ECO:0000259" key="12">
    <source>
        <dbReference type="PROSITE" id="PS51278"/>
    </source>
</evidence>
<dbReference type="GO" id="GO:0004066">
    <property type="term" value="F:asparagine synthase (glutamine-hydrolyzing) activity"/>
    <property type="evidence" value="ECO:0007669"/>
    <property type="project" value="UniProtKB-EC"/>
</dbReference>
<evidence type="ECO:0000256" key="2">
    <source>
        <dbReference type="ARBA" id="ARBA00005752"/>
    </source>
</evidence>
<feature type="binding site" evidence="10">
    <location>
        <position position="99"/>
    </location>
    <ligand>
        <name>L-glutamine</name>
        <dbReference type="ChEBI" id="CHEBI:58359"/>
    </ligand>
</feature>
<evidence type="ECO:0000256" key="3">
    <source>
        <dbReference type="ARBA" id="ARBA00012737"/>
    </source>
</evidence>
<dbReference type="PANTHER" id="PTHR43284">
    <property type="entry name" value="ASPARAGINE SYNTHETASE (GLUTAMINE-HYDROLYZING)"/>
    <property type="match status" value="1"/>
</dbReference>
<dbReference type="InterPro" id="IPR033738">
    <property type="entry name" value="AsnB_N"/>
</dbReference>
<name>A0A3M8D2T5_9BACL</name>
<dbReference type="InterPro" id="IPR029055">
    <property type="entry name" value="Ntn_hydrolases_N"/>
</dbReference>
<evidence type="ECO:0000256" key="6">
    <source>
        <dbReference type="ARBA" id="ARBA00022888"/>
    </source>
</evidence>
<accession>A0A3M8D2T5</accession>
<evidence type="ECO:0000313" key="13">
    <source>
        <dbReference type="EMBL" id="RNB82332.1"/>
    </source>
</evidence>
<dbReference type="GO" id="GO:0005829">
    <property type="term" value="C:cytosol"/>
    <property type="evidence" value="ECO:0007669"/>
    <property type="project" value="TreeGrafter"/>
</dbReference>
<evidence type="ECO:0000256" key="11">
    <source>
        <dbReference type="PIRSR" id="PIRSR001589-3"/>
    </source>
</evidence>
<reference evidence="13 14" key="1">
    <citation type="submission" date="2018-10" db="EMBL/GenBank/DDBJ databases">
        <title>Phylogenomics of Brevibacillus.</title>
        <authorList>
            <person name="Dunlap C."/>
        </authorList>
    </citation>
    <scope>NUCLEOTIDE SEQUENCE [LARGE SCALE GENOMIC DNA]</scope>
    <source>
        <strain evidence="13 14">JCM 15716</strain>
    </source>
</reference>
<feature type="site" description="Important for beta-aspartyl-AMP intermediate formation" evidence="11">
    <location>
        <position position="360"/>
    </location>
</feature>
<evidence type="ECO:0000256" key="8">
    <source>
        <dbReference type="ARBA" id="ARBA00048741"/>
    </source>
</evidence>
<comment type="pathway">
    <text evidence="1">Amino-acid biosynthesis; L-asparagine biosynthesis; L-asparagine from L-aspartate (L-Gln route): step 1/1.</text>
</comment>
<dbReference type="Gene3D" id="3.60.20.10">
    <property type="entry name" value="Glutamine Phosphoribosylpyrophosphate, subunit 1, domain 1"/>
    <property type="match status" value="1"/>
</dbReference>
<feature type="binding site" evidence="10">
    <location>
        <position position="285"/>
    </location>
    <ligand>
        <name>ATP</name>
        <dbReference type="ChEBI" id="CHEBI:30616"/>
    </ligand>
</feature>
<evidence type="ECO:0000256" key="9">
    <source>
        <dbReference type="PIRSR" id="PIRSR001589-1"/>
    </source>
</evidence>
<evidence type="ECO:0000256" key="5">
    <source>
        <dbReference type="ARBA" id="ARBA00022840"/>
    </source>
</evidence>
<dbReference type="NCBIfam" id="TIGR01536">
    <property type="entry name" value="asn_synth_AEB"/>
    <property type="match status" value="1"/>
</dbReference>
<keyword evidence="9" id="KW-0028">Amino-acid biosynthesis</keyword>
<evidence type="ECO:0000256" key="10">
    <source>
        <dbReference type="PIRSR" id="PIRSR001589-2"/>
    </source>
</evidence>